<evidence type="ECO:0000313" key="5">
    <source>
        <dbReference type="EMBL" id="PRZ10477.1"/>
    </source>
</evidence>
<evidence type="ECO:0000259" key="3">
    <source>
        <dbReference type="Pfam" id="PF11258"/>
    </source>
</evidence>
<feature type="chain" id="PRO_5046562173" description="DUF3048 domain-containing protein" evidence="2">
    <location>
        <begin position="19"/>
        <end position="360"/>
    </location>
</feature>
<evidence type="ECO:0000259" key="4">
    <source>
        <dbReference type="Pfam" id="PF17479"/>
    </source>
</evidence>
<dbReference type="Pfam" id="PF17479">
    <property type="entry name" value="DUF3048_C"/>
    <property type="match status" value="1"/>
</dbReference>
<evidence type="ECO:0000313" key="6">
    <source>
        <dbReference type="Proteomes" id="UP000239895"/>
    </source>
</evidence>
<name>A0ABX5EJ13_9MICO</name>
<accession>A0ABX5EJ13</accession>
<feature type="signal peptide" evidence="2">
    <location>
        <begin position="1"/>
        <end position="18"/>
    </location>
</feature>
<reference evidence="5 6" key="1">
    <citation type="submission" date="2018-03" db="EMBL/GenBank/DDBJ databases">
        <title>Comparative analysis of microorganisms from saline springs in Andes Mountain Range, Colombia.</title>
        <authorList>
            <person name="Rubin E."/>
        </authorList>
    </citation>
    <scope>NUCLEOTIDE SEQUENCE [LARGE SCALE GENOMIC DNA]</scope>
    <source>
        <strain evidence="5 6">CG 23</strain>
    </source>
</reference>
<dbReference type="Pfam" id="PF11258">
    <property type="entry name" value="DUF3048"/>
    <property type="match status" value="1"/>
</dbReference>
<evidence type="ECO:0008006" key="7">
    <source>
        <dbReference type="Google" id="ProtNLM"/>
    </source>
</evidence>
<protein>
    <recommendedName>
        <fullName evidence="7">DUF3048 domain-containing protein</fullName>
    </recommendedName>
</protein>
<dbReference type="Gene3D" id="3.50.90.10">
    <property type="entry name" value="YerB-like"/>
    <property type="match status" value="1"/>
</dbReference>
<dbReference type="SUPFAM" id="SSF159774">
    <property type="entry name" value="YerB-like"/>
    <property type="match status" value="1"/>
</dbReference>
<dbReference type="InterPro" id="IPR021416">
    <property type="entry name" value="DUF3048_N"/>
</dbReference>
<feature type="region of interest" description="Disordered" evidence="1">
    <location>
        <begin position="201"/>
        <end position="235"/>
    </location>
</feature>
<dbReference type="RefSeq" id="WP_106264989.1">
    <property type="nucleotide sequence ID" value="NZ_PVTX01000001.1"/>
</dbReference>
<organism evidence="5 6">
    <name type="scientific">Isoptericola halotolerans</name>
    <dbReference type="NCBI Taxonomy" id="300560"/>
    <lineage>
        <taxon>Bacteria</taxon>
        <taxon>Bacillati</taxon>
        <taxon>Actinomycetota</taxon>
        <taxon>Actinomycetes</taxon>
        <taxon>Micrococcales</taxon>
        <taxon>Promicromonosporaceae</taxon>
        <taxon>Isoptericola</taxon>
    </lineage>
</organism>
<dbReference type="InterPro" id="IPR035328">
    <property type="entry name" value="DUF3048_C"/>
</dbReference>
<gene>
    <name evidence="5" type="ORF">BCL65_101622</name>
</gene>
<proteinExistence type="predicted"/>
<evidence type="ECO:0000256" key="1">
    <source>
        <dbReference type="SAM" id="MobiDB-lite"/>
    </source>
</evidence>
<dbReference type="InterPro" id="IPR023158">
    <property type="entry name" value="YerB-like_sf"/>
</dbReference>
<dbReference type="Proteomes" id="UP000239895">
    <property type="component" value="Unassembled WGS sequence"/>
</dbReference>
<keyword evidence="6" id="KW-1185">Reference proteome</keyword>
<comment type="caution">
    <text evidence="5">The sequence shown here is derived from an EMBL/GenBank/DDBJ whole genome shotgun (WGS) entry which is preliminary data.</text>
</comment>
<evidence type="ECO:0000256" key="2">
    <source>
        <dbReference type="SAM" id="SignalP"/>
    </source>
</evidence>
<feature type="region of interest" description="Disordered" evidence="1">
    <location>
        <begin position="51"/>
        <end position="73"/>
    </location>
</feature>
<feature type="domain" description="DUF3048" evidence="3">
    <location>
        <begin position="66"/>
        <end position="206"/>
    </location>
</feature>
<sequence length="360" mass="38319">MTLRRAASAVLAASLALAAAGCAPGTDPQSAPRVTVAPVVSRAKIAPPAVVVPEPEPEPEPPRWPLTGVRTGTTKVPERPAVAVKIENSAASRPHTGLHRADVVWEQVVEGGISRFVAVYHSTYPRQVGPVRSVRPMDPATVAPLRGILAASGGQPPFLRAVERSGTQLLTNDDGDRGFWRSSSRAAPHNVYGNVKTFAREADRKRAEPPKAEFEHATKRRDATARAEGKKGRTADVRLSPAQRTTWTWAGGAYRRSDDGRASMSSGKRVTARNVLLLKVDVTSTGYRDPSGASVPKAELVDRGRGMLLGGGRAVPVTWSKKGTKAPLRLSLRGGGDVLLEPGNTWVELVPRGSGSWDVS</sequence>
<keyword evidence="2" id="KW-0732">Signal</keyword>
<dbReference type="PROSITE" id="PS51257">
    <property type="entry name" value="PROKAR_LIPOPROTEIN"/>
    <property type="match status" value="1"/>
</dbReference>
<feature type="domain" description="DUF3048" evidence="4">
    <location>
        <begin position="238"/>
        <end position="347"/>
    </location>
</feature>
<dbReference type="EMBL" id="PVTX01000001">
    <property type="protein sequence ID" value="PRZ10477.1"/>
    <property type="molecule type" value="Genomic_DNA"/>
</dbReference>